<name>A0A8S5QED2_9CAUD</name>
<sequence length="61" mass="6787">MATERKEILTREMNEALTVILLEVYAGVMKKSDALLLLQAMRATIEPAIKAIDDTIAKVKN</sequence>
<reference evidence="1" key="1">
    <citation type="journal article" date="2021" name="Proc. Natl. Acad. Sci. U.S.A.">
        <title>A Catalog of Tens of Thousands of Viruses from Human Metagenomes Reveals Hidden Associations with Chronic Diseases.</title>
        <authorList>
            <person name="Tisza M.J."/>
            <person name="Buck C.B."/>
        </authorList>
    </citation>
    <scope>NUCLEOTIDE SEQUENCE</scope>
    <source>
        <strain evidence="1">Ctx0K11</strain>
    </source>
</reference>
<accession>A0A8S5QED2</accession>
<organism evidence="1">
    <name type="scientific">Podoviridae sp. ctx0K11</name>
    <dbReference type="NCBI Taxonomy" id="2825287"/>
    <lineage>
        <taxon>Viruses</taxon>
        <taxon>Duplodnaviria</taxon>
        <taxon>Heunggongvirae</taxon>
        <taxon>Uroviricota</taxon>
        <taxon>Caudoviricetes</taxon>
    </lineage>
</organism>
<evidence type="ECO:0000313" key="1">
    <source>
        <dbReference type="EMBL" id="DAE17646.1"/>
    </source>
</evidence>
<dbReference type="EMBL" id="BK015643">
    <property type="protein sequence ID" value="DAE17646.1"/>
    <property type="molecule type" value="Genomic_DNA"/>
</dbReference>
<proteinExistence type="predicted"/>
<protein>
    <submittedName>
        <fullName evidence="1">Uncharacterized protein</fullName>
    </submittedName>
</protein>